<dbReference type="CDD" id="cd08283">
    <property type="entry name" value="FDH_like_1"/>
    <property type="match status" value="1"/>
</dbReference>
<dbReference type="RefSeq" id="WP_085255210.1">
    <property type="nucleotide sequence ID" value="NZ_AP022573.1"/>
</dbReference>
<dbReference type="Pfam" id="PF00107">
    <property type="entry name" value="ADH_zinc_N"/>
    <property type="match status" value="1"/>
</dbReference>
<name>A0AAJ3NRL3_9MYCO</name>
<evidence type="ECO:0000256" key="3">
    <source>
        <dbReference type="ARBA" id="ARBA00022833"/>
    </source>
</evidence>
<evidence type="ECO:0000259" key="7">
    <source>
        <dbReference type="Pfam" id="PF08240"/>
    </source>
</evidence>
<dbReference type="Gene3D" id="3.40.50.720">
    <property type="entry name" value="NAD(P)-binding Rossmann-like Domain"/>
    <property type="match status" value="1"/>
</dbReference>
<keyword evidence="9" id="KW-1185">Reference proteome</keyword>
<dbReference type="GO" id="GO:0016491">
    <property type="term" value="F:oxidoreductase activity"/>
    <property type="evidence" value="ECO:0007669"/>
    <property type="project" value="UniProtKB-KW"/>
</dbReference>
<dbReference type="SUPFAM" id="SSF50129">
    <property type="entry name" value="GroES-like"/>
    <property type="match status" value="1"/>
</dbReference>
<feature type="domain" description="Alcohol dehydrogenase-like C-terminal" evidence="6">
    <location>
        <begin position="196"/>
        <end position="267"/>
    </location>
</feature>
<dbReference type="GO" id="GO:0008270">
    <property type="term" value="F:zinc ion binding"/>
    <property type="evidence" value="ECO:0007669"/>
    <property type="project" value="InterPro"/>
</dbReference>
<dbReference type="AlphaFoldDB" id="A0AAJ3NRL3"/>
<dbReference type="Pfam" id="PF08240">
    <property type="entry name" value="ADH_N"/>
    <property type="match status" value="1"/>
</dbReference>
<gene>
    <name evidence="8" type="ORF">AWC23_10095</name>
</gene>
<comment type="cofactor">
    <cofactor evidence="1 5">
        <name>Zn(2+)</name>
        <dbReference type="ChEBI" id="CHEBI:29105"/>
    </cofactor>
</comment>
<evidence type="ECO:0000313" key="9">
    <source>
        <dbReference type="Proteomes" id="UP000193387"/>
    </source>
</evidence>
<reference evidence="8 9" key="1">
    <citation type="submission" date="2016-01" db="EMBL/GenBank/DDBJ databases">
        <title>The new phylogeny of the genus Mycobacterium.</title>
        <authorList>
            <person name="Tarcisio F."/>
            <person name="Conor M."/>
            <person name="Antonella G."/>
            <person name="Elisabetta G."/>
            <person name="Giulia F.S."/>
            <person name="Sara T."/>
            <person name="Anna F."/>
            <person name="Clotilde B."/>
            <person name="Roberto B."/>
            <person name="Veronica D.S."/>
            <person name="Fabio R."/>
            <person name="Monica P."/>
            <person name="Olivier J."/>
            <person name="Enrico T."/>
            <person name="Nicola S."/>
        </authorList>
    </citation>
    <scope>NUCLEOTIDE SEQUENCE [LARGE SCALE GENOMIC DNA]</scope>
    <source>
        <strain evidence="8 9">DSM 44616</strain>
    </source>
</reference>
<evidence type="ECO:0000256" key="1">
    <source>
        <dbReference type="ARBA" id="ARBA00001947"/>
    </source>
</evidence>
<dbReference type="InterPro" id="IPR036291">
    <property type="entry name" value="NAD(P)-bd_dom_sf"/>
</dbReference>
<dbReference type="PROSITE" id="PS00059">
    <property type="entry name" value="ADH_ZINC"/>
    <property type="match status" value="1"/>
</dbReference>
<evidence type="ECO:0000256" key="5">
    <source>
        <dbReference type="RuleBase" id="RU361277"/>
    </source>
</evidence>
<dbReference type="PANTHER" id="PTHR42813:SF2">
    <property type="entry name" value="DEHYDROGENASE, ZINC-CONTAINING, PUTATIVE (AFU_ORTHOLOGUE AFUA_2G02810)-RELATED"/>
    <property type="match status" value="1"/>
</dbReference>
<keyword evidence="4" id="KW-0560">Oxidoreductase</keyword>
<feature type="domain" description="Alcohol dehydrogenase-like N-terminal" evidence="7">
    <location>
        <begin position="25"/>
        <end position="153"/>
    </location>
</feature>
<evidence type="ECO:0000256" key="2">
    <source>
        <dbReference type="ARBA" id="ARBA00022723"/>
    </source>
</evidence>
<dbReference type="InterPro" id="IPR011032">
    <property type="entry name" value="GroES-like_sf"/>
</dbReference>
<sequence>MKATVWAGRNSVEVRSVPDPKILNDRDAIVRITSTAICGSDLHLYDGYIPTVKRGDVLGHEFMGEVVEVGKGVKNLAAGDRVVVPFPIACGACAACERGLFSLCENSNPNAGIAEKFMGHSPAGLFGYSHMLGGFAGGQAEYARVPFADVGPLKIDDDLTDEQALFLSDILPTGYMGAEMCGIAPGDVVAVWGAGPVGIFAIISAYLLGASKVVAIDRVPYRLELAQKVGATPVNFEETSVLAELQDITAGRGPDHCIDAVGMEARNGTTVVDAYDRVKQAMRLETERPQALREAAMSCRNGGTISIIGVYGGLMDKFPIGAVMNRSLTIKTGQCHVQRYMRPLLERIRNGDIDPTIIVSHHLSLDQAPHGYEIFKHKQERCTKVILKP</sequence>
<keyword evidence="2 5" id="KW-0479">Metal-binding</keyword>
<comment type="similarity">
    <text evidence="5">Belongs to the zinc-containing alcohol dehydrogenase family.</text>
</comment>
<dbReference type="Proteomes" id="UP000193387">
    <property type="component" value="Unassembled WGS sequence"/>
</dbReference>
<evidence type="ECO:0000313" key="8">
    <source>
        <dbReference type="EMBL" id="ORW72258.1"/>
    </source>
</evidence>
<proteinExistence type="inferred from homology"/>
<dbReference type="SUPFAM" id="SSF51735">
    <property type="entry name" value="NAD(P)-binding Rossmann-fold domains"/>
    <property type="match status" value="1"/>
</dbReference>
<comment type="caution">
    <text evidence="8">The sequence shown here is derived from an EMBL/GenBank/DDBJ whole genome shotgun (WGS) entry which is preliminary data.</text>
</comment>
<dbReference type="EMBL" id="LQPR01000024">
    <property type="protein sequence ID" value="ORW72258.1"/>
    <property type="molecule type" value="Genomic_DNA"/>
</dbReference>
<dbReference type="PANTHER" id="PTHR42813">
    <property type="entry name" value="ZINC-TYPE ALCOHOL DEHYDROGENASE-LIKE"/>
    <property type="match status" value="1"/>
</dbReference>
<dbReference type="Gene3D" id="3.90.180.10">
    <property type="entry name" value="Medium-chain alcohol dehydrogenases, catalytic domain"/>
    <property type="match status" value="1"/>
</dbReference>
<dbReference type="InterPro" id="IPR002328">
    <property type="entry name" value="ADH_Zn_CS"/>
</dbReference>
<evidence type="ECO:0000259" key="6">
    <source>
        <dbReference type="Pfam" id="PF00107"/>
    </source>
</evidence>
<dbReference type="InterPro" id="IPR013149">
    <property type="entry name" value="ADH-like_C"/>
</dbReference>
<dbReference type="InterPro" id="IPR013154">
    <property type="entry name" value="ADH-like_N"/>
</dbReference>
<keyword evidence="3 5" id="KW-0862">Zinc</keyword>
<protein>
    <submittedName>
        <fullName evidence="8">Glutathione-dependent formaldehyde dehydrogenase</fullName>
    </submittedName>
</protein>
<organism evidence="8 9">
    <name type="scientific">Mycobacterium saskatchewanense</name>
    <dbReference type="NCBI Taxonomy" id="220927"/>
    <lineage>
        <taxon>Bacteria</taxon>
        <taxon>Bacillati</taxon>
        <taxon>Actinomycetota</taxon>
        <taxon>Actinomycetes</taxon>
        <taxon>Mycobacteriales</taxon>
        <taxon>Mycobacteriaceae</taxon>
        <taxon>Mycobacterium</taxon>
        <taxon>Mycobacterium simiae complex</taxon>
    </lineage>
</organism>
<evidence type="ECO:0000256" key="4">
    <source>
        <dbReference type="ARBA" id="ARBA00023002"/>
    </source>
</evidence>
<accession>A0AAJ3NRL3</accession>